<dbReference type="AlphaFoldDB" id="A0A8S3K6F4"/>
<dbReference type="EMBL" id="CAJOBI010362769">
    <property type="protein sequence ID" value="CAF5226958.1"/>
    <property type="molecule type" value="Genomic_DNA"/>
</dbReference>
<reference evidence="2" key="1">
    <citation type="submission" date="2021-02" db="EMBL/GenBank/DDBJ databases">
        <authorList>
            <person name="Nowell W R."/>
        </authorList>
    </citation>
    <scope>NUCLEOTIDE SEQUENCE</scope>
</reference>
<sequence length="58" mass="6427">MVQTDLGFSSTKSTKTTQAAERKSKQIKKLLSLLYSKQKSLEATLTSFAYLVGDPVCR</sequence>
<protein>
    <submittedName>
        <fullName evidence="2">Uncharacterized protein</fullName>
    </submittedName>
</protein>
<evidence type="ECO:0000256" key="1">
    <source>
        <dbReference type="SAM" id="MobiDB-lite"/>
    </source>
</evidence>
<proteinExistence type="predicted"/>
<gene>
    <name evidence="2" type="ORF">SMN809_LOCUS85034</name>
</gene>
<evidence type="ECO:0000313" key="3">
    <source>
        <dbReference type="Proteomes" id="UP000676336"/>
    </source>
</evidence>
<dbReference type="Proteomes" id="UP000676336">
    <property type="component" value="Unassembled WGS sequence"/>
</dbReference>
<name>A0A8S3K6F4_9BILA</name>
<comment type="caution">
    <text evidence="2">The sequence shown here is derived from an EMBL/GenBank/DDBJ whole genome shotgun (WGS) entry which is preliminary data.</text>
</comment>
<accession>A0A8S3K6F4</accession>
<organism evidence="2 3">
    <name type="scientific">Rotaria magnacalcarata</name>
    <dbReference type="NCBI Taxonomy" id="392030"/>
    <lineage>
        <taxon>Eukaryota</taxon>
        <taxon>Metazoa</taxon>
        <taxon>Spiralia</taxon>
        <taxon>Gnathifera</taxon>
        <taxon>Rotifera</taxon>
        <taxon>Eurotatoria</taxon>
        <taxon>Bdelloidea</taxon>
        <taxon>Philodinida</taxon>
        <taxon>Philodinidae</taxon>
        <taxon>Rotaria</taxon>
    </lineage>
</organism>
<feature type="region of interest" description="Disordered" evidence="1">
    <location>
        <begin position="1"/>
        <end position="23"/>
    </location>
</feature>
<evidence type="ECO:0000313" key="2">
    <source>
        <dbReference type="EMBL" id="CAF5226958.1"/>
    </source>
</evidence>
<feature type="non-terminal residue" evidence="2">
    <location>
        <position position="58"/>
    </location>
</feature>